<dbReference type="OrthoDB" id="6343432at2759"/>
<evidence type="ECO:0000256" key="5">
    <source>
        <dbReference type="ARBA" id="ARBA00022794"/>
    </source>
</evidence>
<dbReference type="Pfam" id="PF15311">
    <property type="entry name" value="HYLS1_C"/>
    <property type="match status" value="1"/>
</dbReference>
<sequence>MTSDYSENELYDIIERMGQHVTDPISLHKLKNEIDKILDGISSSDGQEDDLNQSLFASLCIDSDSTQNNRQSDYCPSPIVNRRRRGNHEELVEVEYPDDFEADEEKTDSEVNTLIAEAYKSIGRIYNTCRNAENVSRSMSSADDEEQEDEQNCEIIDEEIDIPASDSEGTQPVKPIIIDPSVRPVLDPKPGRAPYKFDPVTRFHLYKEEWKRHPAPGEMRRLSLRWKVREFMLRSDLPRLNANPDARVEHPKDWSPKPYMD</sequence>
<keyword evidence="11" id="KW-1185">Reference proteome</keyword>
<dbReference type="PANTHER" id="PTHR34174:SF1">
    <property type="entry name" value="CENTRIOLAR AND CILIOGENESIS-ASSOCIATED PROTEIN HYLS1"/>
    <property type="match status" value="1"/>
</dbReference>
<organism evidence="10 11">
    <name type="scientific">Caenorhabditis bovis</name>
    <dbReference type="NCBI Taxonomy" id="2654633"/>
    <lineage>
        <taxon>Eukaryota</taxon>
        <taxon>Metazoa</taxon>
        <taxon>Ecdysozoa</taxon>
        <taxon>Nematoda</taxon>
        <taxon>Chromadorea</taxon>
        <taxon>Rhabditida</taxon>
        <taxon>Rhabditina</taxon>
        <taxon>Rhabditomorpha</taxon>
        <taxon>Rhabditoidea</taxon>
        <taxon>Rhabditidae</taxon>
        <taxon>Peloderinae</taxon>
        <taxon>Caenorhabditis</taxon>
    </lineage>
</organism>
<evidence type="ECO:0000256" key="2">
    <source>
        <dbReference type="ARBA" id="ARBA00004138"/>
    </source>
</evidence>
<keyword evidence="7" id="KW-0966">Cell projection</keyword>
<dbReference type="InterPro" id="IPR027918">
    <property type="entry name" value="HYLS1_C_dom"/>
</dbReference>
<keyword evidence="4" id="KW-0963">Cytoplasm</keyword>
<feature type="domain" description="Centriolar and ciliogenesis-associated protein HYLS1 C-terminal" evidence="9">
    <location>
        <begin position="183"/>
        <end position="235"/>
    </location>
</feature>
<dbReference type="GO" id="GO:0005814">
    <property type="term" value="C:centriole"/>
    <property type="evidence" value="ECO:0007669"/>
    <property type="project" value="UniProtKB-SubCell"/>
</dbReference>
<feature type="region of interest" description="Disordered" evidence="8">
    <location>
        <begin position="239"/>
        <end position="261"/>
    </location>
</feature>
<evidence type="ECO:0000256" key="1">
    <source>
        <dbReference type="ARBA" id="ARBA00004114"/>
    </source>
</evidence>
<evidence type="ECO:0000259" key="9">
    <source>
        <dbReference type="Pfam" id="PF15311"/>
    </source>
</evidence>
<protein>
    <recommendedName>
        <fullName evidence="9">Centriolar and ciliogenesis-associated protein HYLS1 C-terminal domain-containing protein</fullName>
    </recommendedName>
</protein>
<dbReference type="Proteomes" id="UP000494206">
    <property type="component" value="Unassembled WGS sequence"/>
</dbReference>
<comment type="subcellular location">
    <subcellularLocation>
        <location evidence="2">Cell projection</location>
        <location evidence="2">Cilium</location>
    </subcellularLocation>
    <subcellularLocation>
        <location evidence="1">Cytoplasm</location>
        <location evidence="1">Cytoskeleton</location>
        <location evidence="1">Microtubule organizing center</location>
        <location evidence="1">Centrosome</location>
        <location evidence="1">Centriole</location>
    </subcellularLocation>
</comment>
<dbReference type="InterPro" id="IPR052319">
    <property type="entry name" value="Centriolar_ciliogenesis_assoc"/>
</dbReference>
<name>A0A8S1E6K6_9PELO</name>
<comment type="caution">
    <text evidence="10">The sequence shown here is derived from an EMBL/GenBank/DDBJ whole genome shotgun (WGS) entry which is preliminary data.</text>
</comment>
<proteinExistence type="inferred from homology"/>
<evidence type="ECO:0000313" key="10">
    <source>
        <dbReference type="EMBL" id="CAB3397425.1"/>
    </source>
</evidence>
<evidence type="ECO:0000256" key="7">
    <source>
        <dbReference type="ARBA" id="ARBA00023273"/>
    </source>
</evidence>
<dbReference type="PANTHER" id="PTHR34174">
    <property type="entry name" value="HYDROLETHALUS SYNDROME PROTEIN 1"/>
    <property type="match status" value="1"/>
</dbReference>
<gene>
    <name evidence="10" type="ORF">CBOVIS_LOCUS834</name>
</gene>
<evidence type="ECO:0000256" key="3">
    <source>
        <dbReference type="ARBA" id="ARBA00010091"/>
    </source>
</evidence>
<reference evidence="10 11" key="1">
    <citation type="submission" date="2020-04" db="EMBL/GenBank/DDBJ databases">
        <authorList>
            <person name="Laetsch R D."/>
            <person name="Stevens L."/>
            <person name="Kumar S."/>
            <person name="Blaxter L. M."/>
        </authorList>
    </citation>
    <scope>NUCLEOTIDE SEQUENCE [LARGE SCALE GENOMIC DNA]</scope>
</reference>
<dbReference type="GO" id="GO:0097730">
    <property type="term" value="C:non-motile cilium"/>
    <property type="evidence" value="ECO:0007669"/>
    <property type="project" value="TreeGrafter"/>
</dbReference>
<evidence type="ECO:0000256" key="6">
    <source>
        <dbReference type="ARBA" id="ARBA00023212"/>
    </source>
</evidence>
<keyword evidence="5" id="KW-0970">Cilium biogenesis/degradation</keyword>
<evidence type="ECO:0000256" key="8">
    <source>
        <dbReference type="SAM" id="MobiDB-lite"/>
    </source>
</evidence>
<feature type="compositionally biased region" description="Basic and acidic residues" evidence="8">
    <location>
        <begin position="246"/>
        <end position="261"/>
    </location>
</feature>
<dbReference type="AlphaFoldDB" id="A0A8S1E6K6"/>
<dbReference type="GO" id="GO:0060271">
    <property type="term" value="P:cilium assembly"/>
    <property type="evidence" value="ECO:0007669"/>
    <property type="project" value="TreeGrafter"/>
</dbReference>
<evidence type="ECO:0000256" key="4">
    <source>
        <dbReference type="ARBA" id="ARBA00022490"/>
    </source>
</evidence>
<keyword evidence="6" id="KW-0206">Cytoskeleton</keyword>
<comment type="similarity">
    <text evidence="3">Belongs to the HYLS1 family.</text>
</comment>
<dbReference type="EMBL" id="CADEPM010000001">
    <property type="protein sequence ID" value="CAB3397425.1"/>
    <property type="molecule type" value="Genomic_DNA"/>
</dbReference>
<evidence type="ECO:0000313" key="11">
    <source>
        <dbReference type="Proteomes" id="UP000494206"/>
    </source>
</evidence>
<accession>A0A8S1E6K6</accession>